<evidence type="ECO:0000256" key="1">
    <source>
        <dbReference type="SAM" id="MobiDB-lite"/>
    </source>
</evidence>
<proteinExistence type="predicted"/>
<reference evidence="2 3" key="1">
    <citation type="journal article" date="2024" name="BMC Genomics">
        <title>De novo assembly and annotation of Popillia japonica's genome with initial clues to its potential as an invasive pest.</title>
        <authorList>
            <person name="Cucini C."/>
            <person name="Boschi S."/>
            <person name="Funari R."/>
            <person name="Cardaioli E."/>
            <person name="Iannotti N."/>
            <person name="Marturano G."/>
            <person name="Paoli F."/>
            <person name="Bruttini M."/>
            <person name="Carapelli A."/>
            <person name="Frati F."/>
            <person name="Nardi F."/>
        </authorList>
    </citation>
    <scope>NUCLEOTIDE SEQUENCE [LARGE SCALE GENOMIC DNA]</scope>
    <source>
        <strain evidence="2">DMR45628</strain>
    </source>
</reference>
<dbReference type="AlphaFoldDB" id="A0AAW1N7M2"/>
<dbReference type="EMBL" id="JASPKY010000007">
    <property type="protein sequence ID" value="KAK9754451.1"/>
    <property type="molecule type" value="Genomic_DNA"/>
</dbReference>
<dbReference type="Proteomes" id="UP001458880">
    <property type="component" value="Unassembled WGS sequence"/>
</dbReference>
<gene>
    <name evidence="2" type="ORF">QE152_g1273</name>
</gene>
<evidence type="ECO:0000313" key="3">
    <source>
        <dbReference type="Proteomes" id="UP001458880"/>
    </source>
</evidence>
<keyword evidence="3" id="KW-1185">Reference proteome</keyword>
<feature type="compositionally biased region" description="Basic and acidic residues" evidence="1">
    <location>
        <begin position="29"/>
        <end position="39"/>
    </location>
</feature>
<feature type="region of interest" description="Disordered" evidence="1">
    <location>
        <begin position="1"/>
        <end position="45"/>
    </location>
</feature>
<organism evidence="2 3">
    <name type="scientific">Popillia japonica</name>
    <name type="common">Japanese beetle</name>
    <dbReference type="NCBI Taxonomy" id="7064"/>
    <lineage>
        <taxon>Eukaryota</taxon>
        <taxon>Metazoa</taxon>
        <taxon>Ecdysozoa</taxon>
        <taxon>Arthropoda</taxon>
        <taxon>Hexapoda</taxon>
        <taxon>Insecta</taxon>
        <taxon>Pterygota</taxon>
        <taxon>Neoptera</taxon>
        <taxon>Endopterygota</taxon>
        <taxon>Coleoptera</taxon>
        <taxon>Polyphaga</taxon>
        <taxon>Scarabaeiformia</taxon>
        <taxon>Scarabaeidae</taxon>
        <taxon>Rutelinae</taxon>
        <taxon>Popillia</taxon>
    </lineage>
</organism>
<sequence length="96" mass="11445">MGLRTIRRRLQNDNLNERSARKVPCLSKKTRENQRDKMAGKPHCSQNERNLIRQLWRGGKTYRKKSKLIKLSENMITNALKPQKYTKNRDKPRKPT</sequence>
<evidence type="ECO:0008006" key="4">
    <source>
        <dbReference type="Google" id="ProtNLM"/>
    </source>
</evidence>
<comment type="caution">
    <text evidence="2">The sequence shown here is derived from an EMBL/GenBank/DDBJ whole genome shotgun (WGS) entry which is preliminary data.</text>
</comment>
<protein>
    <recommendedName>
        <fullName evidence="4">Transposase</fullName>
    </recommendedName>
</protein>
<name>A0AAW1N7M2_POPJA</name>
<accession>A0AAW1N7M2</accession>
<evidence type="ECO:0000313" key="2">
    <source>
        <dbReference type="EMBL" id="KAK9754451.1"/>
    </source>
</evidence>